<evidence type="ECO:0000256" key="7">
    <source>
        <dbReference type="SAM" id="MobiDB-lite"/>
    </source>
</evidence>
<dbReference type="Pfam" id="PF00800">
    <property type="entry name" value="PDT"/>
    <property type="match status" value="1"/>
</dbReference>
<dbReference type="EC" id="4.2.1.51" evidence="2"/>
<protein>
    <recommendedName>
        <fullName evidence="2">prephenate dehydratase</fullName>
        <ecNumber evidence="2">4.2.1.51</ecNumber>
    </recommendedName>
</protein>
<dbReference type="PROSITE" id="PS51171">
    <property type="entry name" value="PREPHENATE_DEHYDR_3"/>
    <property type="match status" value="1"/>
</dbReference>
<dbReference type="AlphaFoldDB" id="A0A139AJ91"/>
<organism evidence="10 11">
    <name type="scientific">Gonapodya prolifera (strain JEL478)</name>
    <name type="common">Monoblepharis prolifera</name>
    <dbReference type="NCBI Taxonomy" id="1344416"/>
    <lineage>
        <taxon>Eukaryota</taxon>
        <taxon>Fungi</taxon>
        <taxon>Fungi incertae sedis</taxon>
        <taxon>Chytridiomycota</taxon>
        <taxon>Chytridiomycota incertae sedis</taxon>
        <taxon>Monoblepharidomycetes</taxon>
        <taxon>Monoblepharidales</taxon>
        <taxon>Gonapodyaceae</taxon>
        <taxon>Gonapodya</taxon>
    </lineage>
</organism>
<accession>A0A139AJ91</accession>
<dbReference type="PIRSF" id="PIRSF001500">
    <property type="entry name" value="Chor_mut_pdt_Ppr"/>
    <property type="match status" value="1"/>
</dbReference>
<reference evidence="10 11" key="1">
    <citation type="journal article" date="2015" name="Genome Biol. Evol.">
        <title>Phylogenomic analyses indicate that early fungi evolved digesting cell walls of algal ancestors of land plants.</title>
        <authorList>
            <person name="Chang Y."/>
            <person name="Wang S."/>
            <person name="Sekimoto S."/>
            <person name="Aerts A.L."/>
            <person name="Choi C."/>
            <person name="Clum A."/>
            <person name="LaButti K.M."/>
            <person name="Lindquist E.A."/>
            <person name="Yee Ngan C."/>
            <person name="Ohm R.A."/>
            <person name="Salamov A.A."/>
            <person name="Grigoriev I.V."/>
            <person name="Spatafora J.W."/>
            <person name="Berbee M.L."/>
        </authorList>
    </citation>
    <scope>NUCLEOTIDE SEQUENCE [LARGE SCALE GENOMIC DNA]</scope>
    <source>
        <strain evidence="10 11">JEL478</strain>
    </source>
</reference>
<dbReference type="UniPathway" id="UPA00121">
    <property type="reaction ID" value="UER00345"/>
</dbReference>
<dbReference type="SUPFAM" id="SSF55021">
    <property type="entry name" value="ACT-like"/>
    <property type="match status" value="1"/>
</dbReference>
<dbReference type="CDD" id="cd04905">
    <property type="entry name" value="ACT_CM-PDT"/>
    <property type="match status" value="1"/>
</dbReference>
<evidence type="ECO:0000313" key="10">
    <source>
        <dbReference type="EMBL" id="KXS16809.1"/>
    </source>
</evidence>
<evidence type="ECO:0000256" key="3">
    <source>
        <dbReference type="ARBA" id="ARBA00022605"/>
    </source>
</evidence>
<keyword evidence="4" id="KW-0057">Aromatic amino acid biosynthesis</keyword>
<dbReference type="Gene3D" id="3.40.190.10">
    <property type="entry name" value="Periplasmic binding protein-like II"/>
    <property type="match status" value="2"/>
</dbReference>
<keyword evidence="5" id="KW-0584">Phenylalanine biosynthesis</keyword>
<evidence type="ECO:0000256" key="5">
    <source>
        <dbReference type="ARBA" id="ARBA00023222"/>
    </source>
</evidence>
<dbReference type="Gene3D" id="3.30.70.260">
    <property type="match status" value="1"/>
</dbReference>
<name>A0A139AJ91_GONPJ</name>
<dbReference type="PANTHER" id="PTHR21022">
    <property type="entry name" value="PREPHENATE DEHYDRATASE P PROTEIN"/>
    <property type="match status" value="1"/>
</dbReference>
<sequence length="308" mass="32771">MPDPATETADANASRGADGKGTTRVAYLGPMGTYSHQVAVGEFGKGLVYVGQGTIPAVFDAVQQGAAEFGVVPFENSTEGAVNPCLDSFTKGGVRIVGEAYLQIHHYLLLTHPSTPPTRIYSHPQALAQCSTYLSTHHPGAQIIPVSSTAAAAKMAKDQGEGTAAVASIMCAEVYGLEMGGREVEDRRDNTTRFFVIAPITTGTTSHPSSTPLSTTTSASTNPSKTLILFTVPHALPGALARALNALASRGLNLSMITSRPSGVRKWHYWFFVDVEADENDDRVKEALREMEGECEVVRVLGSYKSVR</sequence>
<proteinExistence type="predicted"/>
<dbReference type="GO" id="GO:0005737">
    <property type="term" value="C:cytoplasm"/>
    <property type="evidence" value="ECO:0007669"/>
    <property type="project" value="TreeGrafter"/>
</dbReference>
<keyword evidence="6" id="KW-0456">Lyase</keyword>
<dbReference type="Proteomes" id="UP000070544">
    <property type="component" value="Unassembled WGS sequence"/>
</dbReference>
<dbReference type="SUPFAM" id="SSF53850">
    <property type="entry name" value="Periplasmic binding protein-like II"/>
    <property type="match status" value="1"/>
</dbReference>
<dbReference type="InterPro" id="IPR045865">
    <property type="entry name" value="ACT-like_dom_sf"/>
</dbReference>
<evidence type="ECO:0000313" key="11">
    <source>
        <dbReference type="Proteomes" id="UP000070544"/>
    </source>
</evidence>
<dbReference type="OrthoDB" id="983542at2759"/>
<keyword evidence="3" id="KW-0028">Amino-acid biosynthesis</keyword>
<dbReference type="PANTHER" id="PTHR21022:SF19">
    <property type="entry name" value="PREPHENATE DEHYDRATASE-RELATED"/>
    <property type="match status" value="1"/>
</dbReference>
<dbReference type="GO" id="GO:0009094">
    <property type="term" value="P:L-phenylalanine biosynthetic process"/>
    <property type="evidence" value="ECO:0007669"/>
    <property type="project" value="UniProtKB-UniPathway"/>
</dbReference>
<feature type="region of interest" description="Disordered" evidence="7">
    <location>
        <begin position="1"/>
        <end position="20"/>
    </location>
</feature>
<dbReference type="EMBL" id="KQ965750">
    <property type="protein sequence ID" value="KXS16809.1"/>
    <property type="molecule type" value="Genomic_DNA"/>
</dbReference>
<dbReference type="GO" id="GO:0004664">
    <property type="term" value="F:prephenate dehydratase activity"/>
    <property type="evidence" value="ECO:0007669"/>
    <property type="project" value="UniProtKB-EC"/>
</dbReference>
<gene>
    <name evidence="10" type="ORF">M427DRAFT_55149</name>
</gene>
<dbReference type="InterPro" id="IPR001086">
    <property type="entry name" value="Preph_deHydtase"/>
</dbReference>
<evidence type="ECO:0000256" key="4">
    <source>
        <dbReference type="ARBA" id="ARBA00023141"/>
    </source>
</evidence>
<evidence type="ECO:0000256" key="6">
    <source>
        <dbReference type="ARBA" id="ARBA00023239"/>
    </source>
</evidence>
<evidence type="ECO:0000256" key="1">
    <source>
        <dbReference type="ARBA" id="ARBA00004741"/>
    </source>
</evidence>
<evidence type="ECO:0000259" key="8">
    <source>
        <dbReference type="PROSITE" id="PS51171"/>
    </source>
</evidence>
<feature type="domain" description="Prephenate dehydratase" evidence="8">
    <location>
        <begin position="24"/>
        <end position="199"/>
    </location>
</feature>
<dbReference type="CDD" id="cd13532">
    <property type="entry name" value="PBP2_PDT_like"/>
    <property type="match status" value="1"/>
</dbReference>
<dbReference type="NCBIfam" id="NF008865">
    <property type="entry name" value="PRK11898.1"/>
    <property type="match status" value="1"/>
</dbReference>
<evidence type="ECO:0000256" key="2">
    <source>
        <dbReference type="ARBA" id="ARBA00013147"/>
    </source>
</evidence>
<evidence type="ECO:0000259" key="9">
    <source>
        <dbReference type="PROSITE" id="PS51671"/>
    </source>
</evidence>
<dbReference type="STRING" id="1344416.A0A139AJ91"/>
<dbReference type="InterPro" id="IPR008242">
    <property type="entry name" value="Chor_mutase/pphenate_deHydtase"/>
</dbReference>
<keyword evidence="11" id="KW-1185">Reference proteome</keyword>
<dbReference type="PROSITE" id="PS51671">
    <property type="entry name" value="ACT"/>
    <property type="match status" value="1"/>
</dbReference>
<dbReference type="InterPro" id="IPR002912">
    <property type="entry name" value="ACT_dom"/>
</dbReference>
<dbReference type="Pfam" id="PF01842">
    <property type="entry name" value="ACT"/>
    <property type="match status" value="1"/>
</dbReference>
<dbReference type="OMA" id="PLMIYRE"/>
<comment type="pathway">
    <text evidence="1">Amino-acid biosynthesis; L-phenylalanine biosynthesis; phenylpyruvate from prephenate: step 1/1.</text>
</comment>
<feature type="domain" description="ACT" evidence="9">
    <location>
        <begin position="228"/>
        <end position="305"/>
    </location>
</feature>